<dbReference type="GO" id="GO:0016887">
    <property type="term" value="F:ATP hydrolysis activity"/>
    <property type="evidence" value="ECO:0007669"/>
    <property type="project" value="InterPro"/>
</dbReference>
<dbReference type="AlphaFoldDB" id="A0A9D9DYU9"/>
<dbReference type="InterPro" id="IPR003593">
    <property type="entry name" value="AAA+_ATPase"/>
</dbReference>
<evidence type="ECO:0000259" key="4">
    <source>
        <dbReference type="PROSITE" id="PS50893"/>
    </source>
</evidence>
<evidence type="ECO:0000256" key="1">
    <source>
        <dbReference type="ARBA" id="ARBA00022448"/>
    </source>
</evidence>
<dbReference type="CDD" id="cd03230">
    <property type="entry name" value="ABC_DR_subfamily_A"/>
    <property type="match status" value="1"/>
</dbReference>
<feature type="domain" description="ABC transporter" evidence="4">
    <location>
        <begin position="5"/>
        <end position="227"/>
    </location>
</feature>
<dbReference type="Pfam" id="PF00005">
    <property type="entry name" value="ABC_tran"/>
    <property type="match status" value="1"/>
</dbReference>
<dbReference type="SUPFAM" id="SSF52540">
    <property type="entry name" value="P-loop containing nucleoside triphosphate hydrolases"/>
    <property type="match status" value="1"/>
</dbReference>
<evidence type="ECO:0000313" key="5">
    <source>
        <dbReference type="EMBL" id="MBO8435016.1"/>
    </source>
</evidence>
<keyword evidence="2" id="KW-0547">Nucleotide-binding</keyword>
<dbReference type="PANTHER" id="PTHR42939:SF1">
    <property type="entry name" value="ABC TRANSPORTER ATP-BINDING PROTEIN ALBC-RELATED"/>
    <property type="match status" value="1"/>
</dbReference>
<organism evidence="5 6">
    <name type="scientific">Candidatus Fimicola merdigallinarum</name>
    <dbReference type="NCBI Taxonomy" id="2840819"/>
    <lineage>
        <taxon>Bacteria</taxon>
        <taxon>Bacillati</taxon>
        <taxon>Bacillota</taxon>
        <taxon>Clostridia</taxon>
        <taxon>Lachnospirales</taxon>
        <taxon>Lachnospiraceae</taxon>
        <taxon>Lachnospiraceae incertae sedis</taxon>
        <taxon>Candidatus Fimicola</taxon>
    </lineage>
</organism>
<dbReference type="Gene3D" id="3.40.50.300">
    <property type="entry name" value="P-loop containing nucleotide triphosphate hydrolases"/>
    <property type="match status" value="1"/>
</dbReference>
<sequence length="231" mass="26301">MANIVEVKNFSKYYGKKLVLKDLNFTIPKGQIVGLFGENGCGKTTLLKTMAGLLKDYTGEILIDSEKIGVHTKSVVSYLPDISYFNKNMTPKKAIDIFSDFYSDFDRKKALSIIQDLGLNENMKILKMSKGMQEKFSIAMVMSRKAKLYILDEPLGGIDSTARDYILDTIIKNYNEDSSILLSTHLINDVERIFDKAIFIKDGSIVLNEYVDVIREEKGMSIDKLFREVYR</sequence>
<dbReference type="PANTHER" id="PTHR42939">
    <property type="entry name" value="ABC TRANSPORTER ATP-BINDING PROTEIN ALBC-RELATED"/>
    <property type="match status" value="1"/>
</dbReference>
<evidence type="ECO:0000313" key="6">
    <source>
        <dbReference type="Proteomes" id="UP000823611"/>
    </source>
</evidence>
<gene>
    <name evidence="5" type="ORF">IAC55_06830</name>
</gene>
<comment type="caution">
    <text evidence="5">The sequence shown here is derived from an EMBL/GenBank/DDBJ whole genome shotgun (WGS) entry which is preliminary data.</text>
</comment>
<keyword evidence="1" id="KW-0813">Transport</keyword>
<dbReference type="GO" id="GO:0005524">
    <property type="term" value="F:ATP binding"/>
    <property type="evidence" value="ECO:0007669"/>
    <property type="project" value="UniProtKB-KW"/>
</dbReference>
<accession>A0A9D9DYU9</accession>
<reference evidence="5" key="1">
    <citation type="submission" date="2020-10" db="EMBL/GenBank/DDBJ databases">
        <authorList>
            <person name="Gilroy R."/>
        </authorList>
    </citation>
    <scope>NUCLEOTIDE SEQUENCE</scope>
    <source>
        <strain evidence="5">F6-4510</strain>
    </source>
</reference>
<dbReference type="InterPro" id="IPR051782">
    <property type="entry name" value="ABC_Transporter_VariousFunc"/>
</dbReference>
<name>A0A9D9DYU9_9FIRM</name>
<proteinExistence type="predicted"/>
<protein>
    <submittedName>
        <fullName evidence="5">ABC transporter ATP-binding protein</fullName>
    </submittedName>
</protein>
<dbReference type="EMBL" id="JADIMX010000128">
    <property type="protein sequence ID" value="MBO8435016.1"/>
    <property type="molecule type" value="Genomic_DNA"/>
</dbReference>
<evidence type="ECO:0000256" key="2">
    <source>
        <dbReference type="ARBA" id="ARBA00022741"/>
    </source>
</evidence>
<evidence type="ECO:0000256" key="3">
    <source>
        <dbReference type="ARBA" id="ARBA00022840"/>
    </source>
</evidence>
<dbReference type="SMART" id="SM00382">
    <property type="entry name" value="AAA"/>
    <property type="match status" value="1"/>
</dbReference>
<dbReference type="InterPro" id="IPR027417">
    <property type="entry name" value="P-loop_NTPase"/>
</dbReference>
<dbReference type="Proteomes" id="UP000823611">
    <property type="component" value="Unassembled WGS sequence"/>
</dbReference>
<keyword evidence="3 5" id="KW-0067">ATP-binding</keyword>
<reference evidence="5" key="2">
    <citation type="journal article" date="2021" name="PeerJ">
        <title>Extensive microbial diversity within the chicken gut microbiome revealed by metagenomics and culture.</title>
        <authorList>
            <person name="Gilroy R."/>
            <person name="Ravi A."/>
            <person name="Getino M."/>
            <person name="Pursley I."/>
            <person name="Horton D.L."/>
            <person name="Alikhan N.F."/>
            <person name="Baker D."/>
            <person name="Gharbi K."/>
            <person name="Hall N."/>
            <person name="Watson M."/>
            <person name="Adriaenssens E.M."/>
            <person name="Foster-Nyarko E."/>
            <person name="Jarju S."/>
            <person name="Secka A."/>
            <person name="Antonio M."/>
            <person name="Oren A."/>
            <person name="Chaudhuri R.R."/>
            <person name="La Ragione R."/>
            <person name="Hildebrand F."/>
            <person name="Pallen M.J."/>
        </authorList>
    </citation>
    <scope>NUCLEOTIDE SEQUENCE</scope>
    <source>
        <strain evidence="5">F6-4510</strain>
    </source>
</reference>
<dbReference type="InterPro" id="IPR003439">
    <property type="entry name" value="ABC_transporter-like_ATP-bd"/>
</dbReference>
<dbReference type="PROSITE" id="PS50893">
    <property type="entry name" value="ABC_TRANSPORTER_2"/>
    <property type="match status" value="1"/>
</dbReference>